<organism evidence="3 4">
    <name type="scientific">Acinetobacter wuhouensis</name>
    <dbReference type="NCBI Taxonomy" id="1879050"/>
    <lineage>
        <taxon>Bacteria</taxon>
        <taxon>Pseudomonadati</taxon>
        <taxon>Pseudomonadota</taxon>
        <taxon>Gammaproteobacteria</taxon>
        <taxon>Moraxellales</taxon>
        <taxon>Moraxellaceae</taxon>
        <taxon>Acinetobacter</taxon>
    </lineage>
</organism>
<reference evidence="3 4" key="1">
    <citation type="submission" date="2018-10" db="EMBL/GenBank/DDBJ databases">
        <title>The complete genome of Acinetobacter wuhouensis strain WCHAW010062.</title>
        <authorList>
            <person name="Hu Y."/>
            <person name="Long H."/>
            <person name="Feng Y."/>
            <person name="Zong Z."/>
        </authorList>
    </citation>
    <scope>NUCLEOTIDE SEQUENCE [LARGE SCALE GENOMIC DNA]</scope>
    <source>
        <strain evidence="3 4">WCHAW010062</strain>
    </source>
</reference>
<protein>
    <submittedName>
        <fullName evidence="3">DUF4880 domain-containing protein</fullName>
    </submittedName>
</protein>
<dbReference type="PIRSF" id="PIRSF018266">
    <property type="entry name" value="FecR"/>
    <property type="match status" value="1"/>
</dbReference>
<evidence type="ECO:0000313" key="4">
    <source>
        <dbReference type="Proteomes" id="UP000279962"/>
    </source>
</evidence>
<accession>A0A3G2T200</accession>
<name>A0A3G2T200_9GAMM</name>
<evidence type="ECO:0000259" key="1">
    <source>
        <dbReference type="Pfam" id="PF04773"/>
    </source>
</evidence>
<dbReference type="Proteomes" id="UP000279962">
    <property type="component" value="Chromosome"/>
</dbReference>
<sequence length="317" mass="36799">MTNPEKISEQVLDEATDWLVILHSGEVNDEQYQQFEQWKNQKPENALAIEQVQKIISGLNELPVNLKHQSFAHSKNEFHQTLKNNTLLSIIGLSMLTFFLYQLPWSKWQADYHTDIGEIKNIPLEDGSQLILASNSYINVEYTKQSRKIKLITGEIYIKTAKDAYKRPFFVSTSNGELEALGTQFTVRQEKEKTKLNVYEHAVAIHSSELAKEKIIKQGFRAVFNAQHISNAIPLKNDQPYWTQHLLVVENWSLKKVLYELYRYQKGTYYIDQNIENIKISGVFSLVNIDQSLETIAHANGLNLEFYSPYILHIEKY</sequence>
<dbReference type="InterPro" id="IPR032623">
    <property type="entry name" value="FecR_N"/>
</dbReference>
<dbReference type="Pfam" id="PF04773">
    <property type="entry name" value="FecR"/>
    <property type="match status" value="1"/>
</dbReference>
<dbReference type="EMBL" id="CP033133">
    <property type="protein sequence ID" value="AYO53776.1"/>
    <property type="molecule type" value="Genomic_DNA"/>
</dbReference>
<dbReference type="AlphaFoldDB" id="A0A3G2T200"/>
<evidence type="ECO:0000313" key="3">
    <source>
        <dbReference type="EMBL" id="AYO53776.1"/>
    </source>
</evidence>
<dbReference type="RefSeq" id="WP_087552916.1">
    <property type="nucleotide sequence ID" value="NZ_CP033133.1"/>
</dbReference>
<dbReference type="Pfam" id="PF16220">
    <property type="entry name" value="DUF4880"/>
    <property type="match status" value="1"/>
</dbReference>
<dbReference type="InterPro" id="IPR006860">
    <property type="entry name" value="FecR"/>
</dbReference>
<feature type="domain" description="FecR N-terminal" evidence="2">
    <location>
        <begin position="13"/>
        <end position="54"/>
    </location>
</feature>
<proteinExistence type="predicted"/>
<gene>
    <name evidence="3" type="ORF">CDG68_09110</name>
</gene>
<dbReference type="GO" id="GO:0016989">
    <property type="term" value="F:sigma factor antagonist activity"/>
    <property type="evidence" value="ECO:0007669"/>
    <property type="project" value="TreeGrafter"/>
</dbReference>
<evidence type="ECO:0000259" key="2">
    <source>
        <dbReference type="Pfam" id="PF16220"/>
    </source>
</evidence>
<dbReference type="Gene3D" id="2.60.120.1440">
    <property type="match status" value="1"/>
</dbReference>
<dbReference type="PANTHER" id="PTHR30273:SF2">
    <property type="entry name" value="PROTEIN FECR"/>
    <property type="match status" value="1"/>
</dbReference>
<feature type="domain" description="FecR protein" evidence="1">
    <location>
        <begin position="111"/>
        <end position="203"/>
    </location>
</feature>
<dbReference type="PANTHER" id="PTHR30273">
    <property type="entry name" value="PERIPLASMIC SIGNAL SENSOR AND SIGMA FACTOR ACTIVATOR FECR-RELATED"/>
    <property type="match status" value="1"/>
</dbReference>
<dbReference type="InterPro" id="IPR012373">
    <property type="entry name" value="Ferrdict_sens_TM"/>
</dbReference>